<evidence type="ECO:0008006" key="5">
    <source>
        <dbReference type="Google" id="ProtNLM"/>
    </source>
</evidence>
<feature type="region of interest" description="Disordered" evidence="1">
    <location>
        <begin position="39"/>
        <end position="66"/>
    </location>
</feature>
<gene>
    <name evidence="3" type="ORF">A2Z22_02585</name>
</gene>
<dbReference type="AlphaFoldDB" id="A0A1F7X8N1"/>
<dbReference type="InterPro" id="IPR017853">
    <property type="entry name" value="GH"/>
</dbReference>
<dbReference type="SUPFAM" id="SSF51445">
    <property type="entry name" value="(Trans)glycosidases"/>
    <property type="match status" value="1"/>
</dbReference>
<keyword evidence="2" id="KW-0472">Membrane</keyword>
<protein>
    <recommendedName>
        <fullName evidence="5">GH18 domain-containing protein</fullName>
    </recommendedName>
</protein>
<accession>A0A1F7X8N1</accession>
<name>A0A1F7X8N1_9BACT</name>
<proteinExistence type="predicted"/>
<evidence type="ECO:0000256" key="1">
    <source>
        <dbReference type="SAM" id="MobiDB-lite"/>
    </source>
</evidence>
<reference evidence="3 4" key="1">
    <citation type="journal article" date="2016" name="Nat. Commun.">
        <title>Thousands of microbial genomes shed light on interconnected biogeochemical processes in an aquifer system.</title>
        <authorList>
            <person name="Anantharaman K."/>
            <person name="Brown C.T."/>
            <person name="Hug L.A."/>
            <person name="Sharon I."/>
            <person name="Castelle C.J."/>
            <person name="Probst A.J."/>
            <person name="Thomas B.C."/>
            <person name="Singh A."/>
            <person name="Wilkins M.J."/>
            <person name="Karaoz U."/>
            <person name="Brodie E.L."/>
            <person name="Williams K.H."/>
            <person name="Hubbard S.S."/>
            <person name="Banfield J.F."/>
        </authorList>
    </citation>
    <scope>NUCLEOTIDE SEQUENCE [LARGE SCALE GENOMIC DNA]</scope>
</reference>
<dbReference type="EMBL" id="MGFS01000029">
    <property type="protein sequence ID" value="OGM10748.1"/>
    <property type="molecule type" value="Genomic_DNA"/>
</dbReference>
<evidence type="ECO:0000313" key="3">
    <source>
        <dbReference type="EMBL" id="OGM10748.1"/>
    </source>
</evidence>
<comment type="caution">
    <text evidence="3">The sequence shown here is derived from an EMBL/GenBank/DDBJ whole genome shotgun (WGS) entry which is preliminary data.</text>
</comment>
<organism evidence="3 4">
    <name type="scientific">Candidatus Woesebacteria bacterium RBG_16_34_12</name>
    <dbReference type="NCBI Taxonomy" id="1802480"/>
    <lineage>
        <taxon>Bacteria</taxon>
        <taxon>Candidatus Woeseibacteriota</taxon>
    </lineage>
</organism>
<keyword evidence="2" id="KW-0812">Transmembrane</keyword>
<feature type="transmembrane region" description="Helical" evidence="2">
    <location>
        <begin position="7"/>
        <end position="29"/>
    </location>
</feature>
<keyword evidence="2" id="KW-1133">Transmembrane helix</keyword>
<evidence type="ECO:0000313" key="4">
    <source>
        <dbReference type="Proteomes" id="UP000177053"/>
    </source>
</evidence>
<sequence>MNGQKGAIHLFLAVVIGFFIVGMIVYLLLNSKSEVGTSQETAQTEDSNVFRDSSTPAQEQSKTTTGDGIIFGPFHLPDTMFGNQFTGAFISLRPLNAKEVLDGARKANISLMVNLAGGRNSFQNEDDSFSVDKFKSRIDQYKEIDFDSYVNDGTLIGHLMFDEPQDPNNWNGLAVSFSDIDEAAKYSKDLWPNLPVGVGGPPTFLKNYSWSYLDFGFAQYVSKRGNVVSWKNSEVNAAKSAGLGLVLSINVLGGNNGAEVTSDQLKDWGEILASDPYACALLMWKFDENYFSDSDVMSSVDDIVEVSNSQTSTSCKPKNIRN</sequence>
<evidence type="ECO:0000256" key="2">
    <source>
        <dbReference type="SAM" id="Phobius"/>
    </source>
</evidence>
<dbReference type="Proteomes" id="UP000177053">
    <property type="component" value="Unassembled WGS sequence"/>
</dbReference>